<accession>X0UXN7</accession>
<sequence length="32" mass="3598">FKEKFGYSAGESSEDIPFRSGKAISQMELEKT</sequence>
<reference evidence="2" key="1">
    <citation type="journal article" date="2014" name="Front. Microbiol.">
        <title>High frequency of phylogenetically diverse reductive dehalogenase-homologous genes in deep subseafloor sedimentary metagenomes.</title>
        <authorList>
            <person name="Kawai M."/>
            <person name="Futagami T."/>
            <person name="Toyoda A."/>
            <person name="Takaki Y."/>
            <person name="Nishi S."/>
            <person name="Hori S."/>
            <person name="Arai W."/>
            <person name="Tsubouchi T."/>
            <person name="Morono Y."/>
            <person name="Uchiyama I."/>
            <person name="Ito T."/>
            <person name="Fujiyama A."/>
            <person name="Inagaki F."/>
            <person name="Takami H."/>
        </authorList>
    </citation>
    <scope>NUCLEOTIDE SEQUENCE</scope>
    <source>
        <strain evidence="2">Expedition CK06-06</strain>
    </source>
</reference>
<evidence type="ECO:0000256" key="1">
    <source>
        <dbReference type="SAM" id="MobiDB-lite"/>
    </source>
</evidence>
<evidence type="ECO:0000313" key="2">
    <source>
        <dbReference type="EMBL" id="GAG10515.1"/>
    </source>
</evidence>
<feature type="region of interest" description="Disordered" evidence="1">
    <location>
        <begin position="1"/>
        <end position="32"/>
    </location>
</feature>
<dbReference type="AlphaFoldDB" id="X0UXN7"/>
<dbReference type="EMBL" id="BARS01025987">
    <property type="protein sequence ID" value="GAG10515.1"/>
    <property type="molecule type" value="Genomic_DNA"/>
</dbReference>
<comment type="caution">
    <text evidence="2">The sequence shown here is derived from an EMBL/GenBank/DDBJ whole genome shotgun (WGS) entry which is preliminary data.</text>
</comment>
<name>X0UXN7_9ZZZZ</name>
<gene>
    <name evidence="2" type="ORF">S01H1_41003</name>
</gene>
<protein>
    <submittedName>
        <fullName evidence="2">Uncharacterized protein</fullName>
    </submittedName>
</protein>
<organism evidence="2">
    <name type="scientific">marine sediment metagenome</name>
    <dbReference type="NCBI Taxonomy" id="412755"/>
    <lineage>
        <taxon>unclassified sequences</taxon>
        <taxon>metagenomes</taxon>
        <taxon>ecological metagenomes</taxon>
    </lineage>
</organism>
<proteinExistence type="predicted"/>
<feature type="non-terminal residue" evidence="2">
    <location>
        <position position="1"/>
    </location>
</feature>